<evidence type="ECO:0000313" key="4">
    <source>
        <dbReference type="EMBL" id="CAB4187092.1"/>
    </source>
</evidence>
<evidence type="ECO:0000313" key="2">
    <source>
        <dbReference type="EMBL" id="CAB4146937.1"/>
    </source>
</evidence>
<proteinExistence type="predicted"/>
<dbReference type="EMBL" id="LR796959">
    <property type="protein sequence ID" value="CAB4178244.1"/>
    <property type="molecule type" value="Genomic_DNA"/>
</dbReference>
<evidence type="ECO:0000256" key="1">
    <source>
        <dbReference type="SAM" id="MobiDB-lite"/>
    </source>
</evidence>
<feature type="region of interest" description="Disordered" evidence="1">
    <location>
        <begin position="44"/>
        <end position="93"/>
    </location>
</feature>
<feature type="region of interest" description="Disordered" evidence="1">
    <location>
        <begin position="1"/>
        <end position="27"/>
    </location>
</feature>
<dbReference type="EMBL" id="LR797101">
    <property type="protein sequence ID" value="CAB4187092.1"/>
    <property type="molecule type" value="Genomic_DNA"/>
</dbReference>
<dbReference type="EMBL" id="LR797465">
    <property type="protein sequence ID" value="CAB4218507.1"/>
    <property type="molecule type" value="Genomic_DNA"/>
</dbReference>
<evidence type="ECO:0000313" key="3">
    <source>
        <dbReference type="EMBL" id="CAB4178244.1"/>
    </source>
</evidence>
<dbReference type="EMBL" id="LR796485">
    <property type="protein sequence ID" value="CAB4146937.1"/>
    <property type="molecule type" value="Genomic_DNA"/>
</dbReference>
<evidence type="ECO:0000313" key="5">
    <source>
        <dbReference type="EMBL" id="CAB4218507.1"/>
    </source>
</evidence>
<gene>
    <name evidence="3" type="ORF">UFOVP1011_47</name>
    <name evidence="4" type="ORF">UFOVP1162_17</name>
    <name evidence="5" type="ORF">UFOVP1611_20</name>
    <name evidence="2" type="ORF">UFOVP504_3</name>
</gene>
<reference evidence="3" key="1">
    <citation type="submission" date="2020-05" db="EMBL/GenBank/DDBJ databases">
        <authorList>
            <person name="Chiriac C."/>
            <person name="Salcher M."/>
            <person name="Ghai R."/>
            <person name="Kavagutti S V."/>
        </authorList>
    </citation>
    <scope>NUCLEOTIDE SEQUENCE</scope>
</reference>
<name>A0A6J5QEZ7_9CAUD</name>
<organism evidence="3">
    <name type="scientific">uncultured Caudovirales phage</name>
    <dbReference type="NCBI Taxonomy" id="2100421"/>
    <lineage>
        <taxon>Viruses</taxon>
        <taxon>Duplodnaviria</taxon>
        <taxon>Heunggongvirae</taxon>
        <taxon>Uroviricota</taxon>
        <taxon>Caudoviricetes</taxon>
        <taxon>Peduoviridae</taxon>
        <taxon>Maltschvirus</taxon>
        <taxon>Maltschvirus maltsch</taxon>
    </lineage>
</organism>
<sequence length="93" mass="9974">MSGTYQHKEGAGSMLANNKTSDAQPDWRGDFMLNGTLYEIAGWAGSTQGGKPRISLKVQPQRERQPAPRQDAAPQGRGGAVDEDAIPFAACKE</sequence>
<feature type="compositionally biased region" description="Basic and acidic residues" evidence="1">
    <location>
        <begin position="1"/>
        <end position="10"/>
    </location>
</feature>
<accession>A0A6J5QEZ7</accession>
<protein>
    <submittedName>
        <fullName evidence="3">Uncharacterized protein</fullName>
    </submittedName>
</protein>